<dbReference type="SUPFAM" id="SSF53613">
    <property type="entry name" value="Ribokinase-like"/>
    <property type="match status" value="1"/>
</dbReference>
<name>A0A194R5Q8_PAPMA</name>
<evidence type="ECO:0000256" key="8">
    <source>
        <dbReference type="ARBA" id="ARBA00022840"/>
    </source>
</evidence>
<dbReference type="Pfam" id="PF00294">
    <property type="entry name" value="PfkB"/>
    <property type="match status" value="2"/>
</dbReference>
<evidence type="ECO:0000256" key="6">
    <source>
        <dbReference type="ARBA" id="ARBA00022741"/>
    </source>
</evidence>
<dbReference type="PANTHER" id="PTHR45769:SF3">
    <property type="entry name" value="ADENOSINE KINASE"/>
    <property type="match status" value="1"/>
</dbReference>
<evidence type="ECO:0000256" key="1">
    <source>
        <dbReference type="ARBA" id="ARBA00004801"/>
    </source>
</evidence>
<sequence>MDKSSNKGDMKGLLVGIGNPLLDISAIVDEELLKKYDLHPDDAIMAEEKHMPLYKELMEKYNAEFIAGGSVQNSLRVAQWILGTPDVCTYLGCVGDDNYAKILKERADITNKPSIPKRFFRITVNSQVALNMLTCLLHVYHLYINIFVSNLGHEAEAFAKAFNIPGDNSEQIAKNIATLPKLNSTKPRVVVITQGSDPVILVEGNKVTLIPVRKLDKEQIVDTNGAGDAFTGGFLSQLVLDCHKMAAIVCPLCQNPLVRPDVSSIGERFADML</sequence>
<dbReference type="GO" id="GO:0005829">
    <property type="term" value="C:cytosol"/>
    <property type="evidence" value="ECO:0007669"/>
    <property type="project" value="TreeGrafter"/>
</dbReference>
<dbReference type="GO" id="GO:0044209">
    <property type="term" value="P:AMP salvage"/>
    <property type="evidence" value="ECO:0007669"/>
    <property type="project" value="UniProtKB-UniRule"/>
</dbReference>
<dbReference type="InterPro" id="IPR001805">
    <property type="entry name" value="Adenokinase"/>
</dbReference>
<evidence type="ECO:0000256" key="5">
    <source>
        <dbReference type="ARBA" id="ARBA00022726"/>
    </source>
</evidence>
<keyword evidence="4 11" id="KW-0808">Transferase</keyword>
<evidence type="ECO:0000256" key="7">
    <source>
        <dbReference type="ARBA" id="ARBA00022777"/>
    </source>
</evidence>
<feature type="active site" description="Proton acceptor" evidence="10">
    <location>
        <position position="228"/>
    </location>
</feature>
<dbReference type="GO" id="GO:0005634">
    <property type="term" value="C:nucleus"/>
    <property type="evidence" value="ECO:0007669"/>
    <property type="project" value="UniProtKB-SubCell"/>
</dbReference>
<keyword evidence="5 11" id="KW-0660">Purine salvage</keyword>
<evidence type="ECO:0000256" key="3">
    <source>
        <dbReference type="ARBA" id="ARBA00012119"/>
    </source>
</evidence>
<dbReference type="FunFam" id="3.30.1110.10:FF:000001">
    <property type="entry name" value="Adenosine kinase a"/>
    <property type="match status" value="1"/>
</dbReference>
<keyword evidence="11" id="KW-0539">Nucleus</keyword>
<evidence type="ECO:0000259" key="12">
    <source>
        <dbReference type="Pfam" id="PF00294"/>
    </source>
</evidence>
<evidence type="ECO:0000256" key="4">
    <source>
        <dbReference type="ARBA" id="ARBA00022679"/>
    </source>
</evidence>
<dbReference type="PANTHER" id="PTHR45769">
    <property type="entry name" value="ADENOSINE KINASE"/>
    <property type="match status" value="1"/>
</dbReference>
<keyword evidence="7 11" id="KW-0418">Kinase</keyword>
<dbReference type="GO" id="GO:0006166">
    <property type="term" value="P:purine ribonucleoside salvage"/>
    <property type="evidence" value="ECO:0007669"/>
    <property type="project" value="UniProtKB-KW"/>
</dbReference>
<dbReference type="AlphaFoldDB" id="A0A194R5Q8"/>
<dbReference type="EMBL" id="KQ460685">
    <property type="protein sequence ID" value="KPJ12849.1"/>
    <property type="molecule type" value="Genomic_DNA"/>
</dbReference>
<dbReference type="EC" id="2.7.1.20" evidence="3 11"/>
<evidence type="ECO:0000256" key="2">
    <source>
        <dbReference type="ARBA" id="ARBA00010688"/>
    </source>
</evidence>
<reference evidence="13 14" key="1">
    <citation type="journal article" date="2015" name="Nat. Commun.">
        <title>Outbred genome sequencing and CRISPR/Cas9 gene editing in butterflies.</title>
        <authorList>
            <person name="Li X."/>
            <person name="Fan D."/>
            <person name="Zhang W."/>
            <person name="Liu G."/>
            <person name="Zhang L."/>
            <person name="Zhao L."/>
            <person name="Fang X."/>
            <person name="Chen L."/>
            <person name="Dong Y."/>
            <person name="Chen Y."/>
            <person name="Ding Y."/>
            <person name="Zhao R."/>
            <person name="Feng M."/>
            <person name="Zhu Y."/>
            <person name="Feng Y."/>
            <person name="Jiang X."/>
            <person name="Zhu D."/>
            <person name="Xiang H."/>
            <person name="Feng X."/>
            <person name="Li S."/>
            <person name="Wang J."/>
            <person name="Zhang G."/>
            <person name="Kronforst M.R."/>
            <person name="Wang W."/>
        </authorList>
    </citation>
    <scope>NUCLEOTIDE SEQUENCE [LARGE SCALE GENOMIC DNA]</scope>
    <source>
        <strain evidence="13">Ya'a_city_454_Pm</strain>
        <tissue evidence="13">Whole body</tissue>
    </source>
</reference>
<keyword evidence="9 11" id="KW-0460">Magnesium</keyword>
<dbReference type="FunCoup" id="A0A194R5Q8">
    <property type="interactions" value="1188"/>
</dbReference>
<proteinExistence type="inferred from homology"/>
<dbReference type="CDD" id="cd01168">
    <property type="entry name" value="adenosine_kinase"/>
    <property type="match status" value="1"/>
</dbReference>
<comment type="function">
    <text evidence="11">ATP dependent phosphorylation of adenosine and other related nucleoside analogs to monophosphate derivatives.</text>
</comment>
<dbReference type="GO" id="GO:0004001">
    <property type="term" value="F:adenosine kinase activity"/>
    <property type="evidence" value="ECO:0007669"/>
    <property type="project" value="UniProtKB-UniRule"/>
</dbReference>
<dbReference type="InterPro" id="IPR002173">
    <property type="entry name" value="Carboh/pur_kinase_PfkB_CS"/>
</dbReference>
<dbReference type="GO" id="GO:0005524">
    <property type="term" value="F:ATP binding"/>
    <property type="evidence" value="ECO:0007669"/>
    <property type="project" value="UniProtKB-UniRule"/>
</dbReference>
<comment type="catalytic activity">
    <reaction evidence="11">
        <text>adenosine + ATP = AMP + ADP + H(+)</text>
        <dbReference type="Rhea" id="RHEA:20824"/>
        <dbReference type="ChEBI" id="CHEBI:15378"/>
        <dbReference type="ChEBI" id="CHEBI:16335"/>
        <dbReference type="ChEBI" id="CHEBI:30616"/>
        <dbReference type="ChEBI" id="CHEBI:456215"/>
        <dbReference type="ChEBI" id="CHEBI:456216"/>
        <dbReference type="EC" id="2.7.1.20"/>
    </reaction>
</comment>
<comment type="subcellular location">
    <subcellularLocation>
        <location evidence="11">Nucleus</location>
    </subcellularLocation>
</comment>
<dbReference type="Gene3D" id="3.40.1190.20">
    <property type="match status" value="1"/>
</dbReference>
<dbReference type="Gene3D" id="3.30.1110.10">
    <property type="match status" value="1"/>
</dbReference>
<feature type="domain" description="Carbohydrate kinase PfkB" evidence="12">
    <location>
        <begin position="35"/>
        <end position="106"/>
    </location>
</feature>
<dbReference type="Proteomes" id="UP000053240">
    <property type="component" value="Unassembled WGS sequence"/>
</dbReference>
<comment type="cofactor">
    <cofactor evidence="11">
        <name>Mg(2+)</name>
        <dbReference type="ChEBI" id="CHEBI:18420"/>
    </cofactor>
    <text evidence="11">Binds 3 Mg(2+) ions per subunit.</text>
</comment>
<evidence type="ECO:0000313" key="14">
    <source>
        <dbReference type="Proteomes" id="UP000053240"/>
    </source>
</evidence>
<gene>
    <name evidence="13" type="ORF">RR48_10479</name>
</gene>
<dbReference type="InterPro" id="IPR011611">
    <property type="entry name" value="PfkB_dom"/>
</dbReference>
<dbReference type="UniPathway" id="UPA00588">
    <property type="reaction ID" value="UER00659"/>
</dbReference>
<dbReference type="GO" id="GO:0006144">
    <property type="term" value="P:purine nucleobase metabolic process"/>
    <property type="evidence" value="ECO:0007669"/>
    <property type="project" value="TreeGrafter"/>
</dbReference>
<feature type="domain" description="Carbohydrate kinase PfkB" evidence="12">
    <location>
        <begin position="153"/>
        <end position="239"/>
    </location>
</feature>
<comment type="similarity">
    <text evidence="2 11">Belongs to the carbohydrate kinase PfkB family.</text>
</comment>
<comment type="pathway">
    <text evidence="1 11">Purine metabolism; AMP biosynthesis via salvage pathway; AMP from adenosine: step 1/1.</text>
</comment>
<keyword evidence="14" id="KW-1185">Reference proteome</keyword>
<dbReference type="InterPro" id="IPR029056">
    <property type="entry name" value="Ribokinase-like"/>
</dbReference>
<comment type="subunit">
    <text evidence="11">Monomer.</text>
</comment>
<organism evidence="13 14">
    <name type="scientific">Papilio machaon</name>
    <name type="common">Old World swallowtail butterfly</name>
    <dbReference type="NCBI Taxonomy" id="76193"/>
    <lineage>
        <taxon>Eukaryota</taxon>
        <taxon>Metazoa</taxon>
        <taxon>Ecdysozoa</taxon>
        <taxon>Arthropoda</taxon>
        <taxon>Hexapoda</taxon>
        <taxon>Insecta</taxon>
        <taxon>Pterygota</taxon>
        <taxon>Neoptera</taxon>
        <taxon>Endopterygota</taxon>
        <taxon>Lepidoptera</taxon>
        <taxon>Glossata</taxon>
        <taxon>Ditrysia</taxon>
        <taxon>Papilionoidea</taxon>
        <taxon>Papilionidae</taxon>
        <taxon>Papilioninae</taxon>
        <taxon>Papilio</taxon>
    </lineage>
</organism>
<accession>A0A194R5Q8</accession>
<keyword evidence="6 11" id="KW-0547">Nucleotide-binding</keyword>
<evidence type="ECO:0000256" key="9">
    <source>
        <dbReference type="ARBA" id="ARBA00022842"/>
    </source>
</evidence>
<dbReference type="InParanoid" id="A0A194R5Q8"/>
<dbReference type="STRING" id="76193.A0A194R5Q8"/>
<keyword evidence="8 11" id="KW-0067">ATP-binding</keyword>
<evidence type="ECO:0000256" key="10">
    <source>
        <dbReference type="PIRSR" id="PIRSR601805-1"/>
    </source>
</evidence>
<dbReference type="PROSITE" id="PS00584">
    <property type="entry name" value="PFKB_KINASES_2"/>
    <property type="match status" value="1"/>
</dbReference>
<evidence type="ECO:0000256" key="11">
    <source>
        <dbReference type="RuleBase" id="RU368116"/>
    </source>
</evidence>
<protein>
    <recommendedName>
        <fullName evidence="3 11">Adenosine kinase</fullName>
        <shortName evidence="11">AK</shortName>
        <ecNumber evidence="3 11">2.7.1.20</ecNumber>
    </recommendedName>
    <alternativeName>
        <fullName evidence="11">Adenosine 5'-phosphotransferase</fullName>
    </alternativeName>
</protein>
<evidence type="ECO:0000313" key="13">
    <source>
        <dbReference type="EMBL" id="KPJ12849.1"/>
    </source>
</evidence>